<sequence length="381" mass="43650">MRFTLANVWHPIGSVSILDLGVGFYLEVDVESIEQNGPWMLVHDIPHGFMSENVAKQLGNFIGAFLDYDTSFIQSGNMRVMRIRVKLDVRRSLQRRKSLLFPMIGAWEKFTLWKQNVVFHWDLSLRAPPRRAVVWKSKWLMERGTGGGKNLGIFLFNEVGIRLDSHKWYPINQEAMGGINSNLLKFRENKFRGYCTMDQSSGKVTGPNVNVQHVNFDEEMGFLKGEDVLVQLVEGFKRPRTKGGFGWAIGCGAVNVPLIQTHPKLSQFEGGTLDGTRELRDNVSSSFEGSPRIVHCLRNMLRDINLSVVFLIEKKLNVSRMAIVRRKCGFEKENRVGHFWICTGFYGALEERLREESWNLLCQLNDLPNVPWLIIGDFNKI</sequence>
<gene>
    <name evidence="1" type="ORF">Gohar_026496</name>
</gene>
<dbReference type="Proteomes" id="UP000593560">
    <property type="component" value="Unassembled WGS sequence"/>
</dbReference>
<evidence type="ECO:0000313" key="2">
    <source>
        <dbReference type="Proteomes" id="UP000593560"/>
    </source>
</evidence>
<evidence type="ECO:0000313" key="1">
    <source>
        <dbReference type="EMBL" id="MBA0812531.1"/>
    </source>
</evidence>
<organism evidence="1 2">
    <name type="scientific">Gossypium harknessii</name>
    <dbReference type="NCBI Taxonomy" id="34285"/>
    <lineage>
        <taxon>Eukaryota</taxon>
        <taxon>Viridiplantae</taxon>
        <taxon>Streptophyta</taxon>
        <taxon>Embryophyta</taxon>
        <taxon>Tracheophyta</taxon>
        <taxon>Spermatophyta</taxon>
        <taxon>Magnoliopsida</taxon>
        <taxon>eudicotyledons</taxon>
        <taxon>Gunneridae</taxon>
        <taxon>Pentapetalae</taxon>
        <taxon>rosids</taxon>
        <taxon>malvids</taxon>
        <taxon>Malvales</taxon>
        <taxon>Malvaceae</taxon>
        <taxon>Malvoideae</taxon>
        <taxon>Gossypium</taxon>
    </lineage>
</organism>
<dbReference type="OrthoDB" id="1000626at2759"/>
<dbReference type="EMBL" id="JABFAD010000011">
    <property type="protein sequence ID" value="MBA0812531.1"/>
    <property type="molecule type" value="Genomic_DNA"/>
</dbReference>
<keyword evidence="2" id="KW-1185">Reference proteome</keyword>
<protein>
    <recommendedName>
        <fullName evidence="3">DUF4283 domain-containing protein</fullName>
    </recommendedName>
</protein>
<comment type="caution">
    <text evidence="1">The sequence shown here is derived from an EMBL/GenBank/DDBJ whole genome shotgun (WGS) entry which is preliminary data.</text>
</comment>
<evidence type="ECO:0008006" key="3">
    <source>
        <dbReference type="Google" id="ProtNLM"/>
    </source>
</evidence>
<proteinExistence type="predicted"/>
<reference evidence="1 2" key="1">
    <citation type="journal article" date="2019" name="Genome Biol. Evol.">
        <title>Insights into the evolution of the New World diploid cottons (Gossypium, subgenus Houzingenia) based on genome sequencing.</title>
        <authorList>
            <person name="Grover C.E."/>
            <person name="Arick M.A. 2nd"/>
            <person name="Thrash A."/>
            <person name="Conover J.L."/>
            <person name="Sanders W.S."/>
            <person name="Peterson D.G."/>
            <person name="Frelichowski J.E."/>
            <person name="Scheffler J.A."/>
            <person name="Scheffler B.E."/>
            <person name="Wendel J.F."/>
        </authorList>
    </citation>
    <scope>NUCLEOTIDE SEQUENCE [LARGE SCALE GENOMIC DNA]</scope>
    <source>
        <strain evidence="1">0</strain>
        <tissue evidence="1">Leaf</tissue>
    </source>
</reference>
<accession>A0A7J9HRP6</accession>
<name>A0A7J9HRP6_9ROSI</name>
<feature type="non-terminal residue" evidence="1">
    <location>
        <position position="381"/>
    </location>
</feature>
<dbReference type="AlphaFoldDB" id="A0A7J9HRP6"/>